<evidence type="ECO:0000256" key="1">
    <source>
        <dbReference type="ARBA" id="ARBA00001974"/>
    </source>
</evidence>
<dbReference type="InterPro" id="IPR036188">
    <property type="entry name" value="FAD/NAD-bd_sf"/>
</dbReference>
<dbReference type="InterPro" id="IPR027477">
    <property type="entry name" value="Succ_DH/fumarate_Rdtase_cat_sf"/>
</dbReference>
<evidence type="ECO:0000256" key="3">
    <source>
        <dbReference type="ARBA" id="ARBA00022827"/>
    </source>
</evidence>
<dbReference type="PANTHER" id="PTHR43400">
    <property type="entry name" value="FUMARATE REDUCTASE"/>
    <property type="match status" value="1"/>
</dbReference>
<dbReference type="PANTHER" id="PTHR43400:SF10">
    <property type="entry name" value="3-OXOSTEROID 1-DEHYDROGENASE"/>
    <property type="match status" value="1"/>
</dbReference>
<sequence>MGEIMDWDSSFDIVCVGSGIGGLSAALTGAQSGARVVVLEKFVQLGGVSALSSGQLWLGPNHLAEEAGMTDSMAAANAYLGHLNQGFAVPALRDVYFEHSRQALRYFTDVIGLEMQVVRGLPDYYYPLVDGSAAQGRYVEIKPFAADRLGDLAHDVLTSPYGDGYSYTTSNEWIDMQDGGAFIGDRLAQHLAAGERCAGAGLAAAQVVAAVERGVALHASSEVVRLVVEDGEVRGVIMRDALGDHAIQARLGVVLATGGYDWRADLVRAFDALPQAGSMAPPSITGDHFALAAAAGALPLPARAPSQTPIFLGYAVPGENIYGQASTRMWLPGAPHSIVVNRKGQRFADDSFYPDLATRVARFDGQEGGLANWPAWIIFDQDMLDKYGLLPAWPGQPLPDGMAISAPTLEALAGKTGIDLPGLCATVESFNDFCSDGVDHDFGRGKMPWPRIMTGDPRLPHPNMAPIARAPFHAVPLMRVTMGVPTAGLPIDMDGQVIDPHGKPICGLYAAGNAAAWLDWGGGYNSGIANMRGMLYGHRAALAMTRQQGEEE</sequence>
<keyword evidence="4" id="KW-0560">Oxidoreductase</keyword>
<dbReference type="InterPro" id="IPR050315">
    <property type="entry name" value="FAD-oxidoreductase_2"/>
</dbReference>
<dbReference type="Proteomes" id="UP000291572">
    <property type="component" value="Unassembled WGS sequence"/>
</dbReference>
<evidence type="ECO:0000313" key="7">
    <source>
        <dbReference type="Proteomes" id="UP000291572"/>
    </source>
</evidence>
<evidence type="ECO:0000259" key="5">
    <source>
        <dbReference type="Pfam" id="PF00890"/>
    </source>
</evidence>
<accession>A0A8G2DYH6</accession>
<evidence type="ECO:0000256" key="2">
    <source>
        <dbReference type="ARBA" id="ARBA00022630"/>
    </source>
</evidence>
<keyword evidence="2" id="KW-0285">Flavoprotein</keyword>
<dbReference type="AlphaFoldDB" id="A0A8G2DYH6"/>
<dbReference type="OrthoDB" id="3178130at2"/>
<evidence type="ECO:0000256" key="4">
    <source>
        <dbReference type="ARBA" id="ARBA00023002"/>
    </source>
</evidence>
<dbReference type="Pfam" id="PF00890">
    <property type="entry name" value="FAD_binding_2"/>
    <property type="match status" value="1"/>
</dbReference>
<dbReference type="SUPFAM" id="SSF51905">
    <property type="entry name" value="FAD/NAD(P)-binding domain"/>
    <property type="match status" value="1"/>
</dbReference>
<comment type="caution">
    <text evidence="6">The sequence shown here is derived from an EMBL/GenBank/DDBJ whole genome shotgun (WGS) entry which is preliminary data.</text>
</comment>
<name>A0A8G2DYH6_9SPHN</name>
<dbReference type="Gene3D" id="3.50.50.60">
    <property type="entry name" value="FAD/NAD(P)-binding domain"/>
    <property type="match status" value="2"/>
</dbReference>
<dbReference type="EMBL" id="SEOO01000010">
    <property type="protein sequence ID" value="RYM11954.1"/>
    <property type="molecule type" value="Genomic_DNA"/>
</dbReference>
<comment type="cofactor">
    <cofactor evidence="1">
        <name>FAD</name>
        <dbReference type="ChEBI" id="CHEBI:57692"/>
    </cofactor>
</comment>
<organism evidence="6 7">
    <name type="scientific">Sphingobium cupriresistens</name>
    <dbReference type="NCBI Taxonomy" id="1132417"/>
    <lineage>
        <taxon>Bacteria</taxon>
        <taxon>Pseudomonadati</taxon>
        <taxon>Pseudomonadota</taxon>
        <taxon>Alphaproteobacteria</taxon>
        <taxon>Sphingomonadales</taxon>
        <taxon>Sphingomonadaceae</taxon>
        <taxon>Sphingobium</taxon>
    </lineage>
</organism>
<evidence type="ECO:0000313" key="6">
    <source>
        <dbReference type="EMBL" id="RYM11954.1"/>
    </source>
</evidence>
<dbReference type="SUPFAM" id="SSF56425">
    <property type="entry name" value="Succinate dehydrogenase/fumarate reductase flavoprotein, catalytic domain"/>
    <property type="match status" value="1"/>
</dbReference>
<gene>
    <name evidence="6" type="ORF">EWH12_07800</name>
</gene>
<keyword evidence="3" id="KW-0274">FAD</keyword>
<protein>
    <submittedName>
        <fullName evidence="6">FAD-dependent oxidoreductase</fullName>
    </submittedName>
</protein>
<feature type="domain" description="FAD-dependent oxidoreductase 2 FAD-binding" evidence="5">
    <location>
        <begin position="12"/>
        <end position="517"/>
    </location>
</feature>
<proteinExistence type="predicted"/>
<dbReference type="InterPro" id="IPR003953">
    <property type="entry name" value="FAD-dep_OxRdtase_2_FAD-bd"/>
</dbReference>
<reference evidence="6 7" key="1">
    <citation type="submission" date="2019-02" db="EMBL/GenBank/DDBJ databases">
        <authorList>
            <person name="Feng G."/>
        </authorList>
    </citation>
    <scope>NUCLEOTIDE SEQUENCE [LARGE SCALE GENOMIC DNA]</scope>
    <source>
        <strain evidence="6 7">CCTCC AB 2011146</strain>
    </source>
</reference>
<dbReference type="GO" id="GO:0008202">
    <property type="term" value="P:steroid metabolic process"/>
    <property type="evidence" value="ECO:0007669"/>
    <property type="project" value="UniProtKB-ARBA"/>
</dbReference>
<dbReference type="GO" id="GO:0016491">
    <property type="term" value="F:oxidoreductase activity"/>
    <property type="evidence" value="ECO:0007669"/>
    <property type="project" value="UniProtKB-KW"/>
</dbReference>